<dbReference type="Pfam" id="PF03787">
    <property type="entry name" value="RAMPs"/>
    <property type="match status" value="1"/>
</dbReference>
<organism evidence="3 4">
    <name type="scientific">Syntrophus gentianae</name>
    <dbReference type="NCBI Taxonomy" id="43775"/>
    <lineage>
        <taxon>Bacteria</taxon>
        <taxon>Pseudomonadati</taxon>
        <taxon>Thermodesulfobacteriota</taxon>
        <taxon>Syntrophia</taxon>
        <taxon>Syntrophales</taxon>
        <taxon>Syntrophaceae</taxon>
        <taxon>Syntrophus</taxon>
    </lineage>
</organism>
<proteinExistence type="predicted"/>
<dbReference type="InterPro" id="IPR013410">
    <property type="entry name" value="CRISPR-assoc_RAMP_Cmr4"/>
</dbReference>
<dbReference type="PANTHER" id="PTHR36700:SF1">
    <property type="entry name" value="CRISPR SYSTEM CMR SUBUNIT CMR4"/>
    <property type="match status" value="1"/>
</dbReference>
<dbReference type="GO" id="GO:0051607">
    <property type="term" value="P:defense response to virus"/>
    <property type="evidence" value="ECO:0007669"/>
    <property type="project" value="UniProtKB-KW"/>
</dbReference>
<evidence type="ECO:0000313" key="3">
    <source>
        <dbReference type="EMBL" id="SEM58683.1"/>
    </source>
</evidence>
<protein>
    <submittedName>
        <fullName evidence="3">CRISPR-associated protein, Cmr4 family</fullName>
    </submittedName>
</protein>
<gene>
    <name evidence="3" type="ORF">SAMN04489760_12439</name>
</gene>
<accession>A0A1H7ZK83</accession>
<dbReference type="Proteomes" id="UP000198744">
    <property type="component" value="Unassembled WGS sequence"/>
</dbReference>
<dbReference type="InterPro" id="IPR005537">
    <property type="entry name" value="RAMP_III_fam"/>
</dbReference>
<dbReference type="AlphaFoldDB" id="A0A1H7ZK83"/>
<name>A0A1H7ZK83_9BACT</name>
<keyword evidence="1" id="KW-0051">Antiviral defense</keyword>
<keyword evidence="4" id="KW-1185">Reference proteome</keyword>
<dbReference type="STRING" id="43775.SAMN04489760_12439"/>
<evidence type="ECO:0000259" key="2">
    <source>
        <dbReference type="Pfam" id="PF03787"/>
    </source>
</evidence>
<dbReference type="NCBIfam" id="TIGR02580">
    <property type="entry name" value="cas_RAMP_Cmr4"/>
    <property type="match status" value="1"/>
</dbReference>
<sequence length="300" mass="33101">MLKRDLFSICTFYAVSPIHAGTGASFAAVDLPIQRERHTNWPHIQASGVKGAMRAHYRDFAEDKSLINFLFGYDKDDKQHHDTYNSARMKDDQYQVEDNFPGAISFSDAKLLSFPIRSNIAPFVWITCPAVLKRLSNDLAFAGLESIKEIPNITGEMAFCLTGNITGDVILEDMVISVGNAEIGNPIPPGFPVLDRLIFVSDAVYKYAVESCTEIQTQIKIDSKTGTAEGGALRYQELLPADSVLYSVVYYSRAVFDNALQAETVSNHLQGIIKNFMQIGGDETLGRGICKINWISGGSK</sequence>
<dbReference type="RefSeq" id="WP_093884263.1">
    <property type="nucleotide sequence ID" value="NZ_FOBS01000024.1"/>
</dbReference>
<evidence type="ECO:0000256" key="1">
    <source>
        <dbReference type="ARBA" id="ARBA00023118"/>
    </source>
</evidence>
<dbReference type="EMBL" id="FOBS01000024">
    <property type="protein sequence ID" value="SEM58683.1"/>
    <property type="molecule type" value="Genomic_DNA"/>
</dbReference>
<feature type="domain" description="CRISPR type III-associated protein" evidence="2">
    <location>
        <begin position="11"/>
        <end position="291"/>
    </location>
</feature>
<reference evidence="3 4" key="1">
    <citation type="submission" date="2016-10" db="EMBL/GenBank/DDBJ databases">
        <authorList>
            <person name="de Groot N.N."/>
        </authorList>
    </citation>
    <scope>NUCLEOTIDE SEQUENCE [LARGE SCALE GENOMIC DNA]</scope>
    <source>
        <strain evidence="3 4">DSM 8423</strain>
    </source>
</reference>
<dbReference type="OrthoDB" id="9789361at2"/>
<dbReference type="PANTHER" id="PTHR36700">
    <property type="entry name" value="CRISPR SYSTEM CMR SUBUNIT CMR4"/>
    <property type="match status" value="1"/>
</dbReference>
<evidence type="ECO:0000313" key="4">
    <source>
        <dbReference type="Proteomes" id="UP000198744"/>
    </source>
</evidence>